<evidence type="ECO:0000256" key="6">
    <source>
        <dbReference type="ARBA" id="ARBA00023163"/>
    </source>
</evidence>
<evidence type="ECO:0000256" key="1">
    <source>
        <dbReference type="ARBA" id="ARBA00007957"/>
    </source>
</evidence>
<dbReference type="GO" id="GO:0045892">
    <property type="term" value="P:negative regulation of DNA-templated transcription"/>
    <property type="evidence" value="ECO:0007669"/>
    <property type="project" value="TreeGrafter"/>
</dbReference>
<dbReference type="Gene3D" id="3.30.1490.190">
    <property type="match status" value="1"/>
</dbReference>
<protein>
    <submittedName>
        <fullName evidence="8">Transcriptional repressor</fullName>
    </submittedName>
</protein>
<feature type="binding site" evidence="7">
    <location>
        <position position="90"/>
    </location>
    <ligand>
        <name>Zn(2+)</name>
        <dbReference type="ChEBI" id="CHEBI:29105"/>
    </ligand>
</feature>
<name>A0A9D2HZT2_9BACE</name>
<feature type="binding site" evidence="7">
    <location>
        <position position="93"/>
    </location>
    <ligand>
        <name>Zn(2+)</name>
        <dbReference type="ChEBI" id="CHEBI:29105"/>
    </ligand>
</feature>
<keyword evidence="7" id="KW-0479">Metal-binding</keyword>
<dbReference type="Pfam" id="PF01475">
    <property type="entry name" value="FUR"/>
    <property type="match status" value="1"/>
</dbReference>
<proteinExistence type="inferred from homology"/>
<keyword evidence="4" id="KW-0805">Transcription regulation</keyword>
<dbReference type="Gene3D" id="1.10.10.10">
    <property type="entry name" value="Winged helix-like DNA-binding domain superfamily/Winged helix DNA-binding domain"/>
    <property type="match status" value="1"/>
</dbReference>
<evidence type="ECO:0000256" key="4">
    <source>
        <dbReference type="ARBA" id="ARBA00023015"/>
    </source>
</evidence>
<feature type="binding site" evidence="7">
    <location>
        <position position="132"/>
    </location>
    <ligand>
        <name>Zn(2+)</name>
        <dbReference type="ChEBI" id="CHEBI:29105"/>
    </ligand>
</feature>
<accession>A0A9D2HZT2</accession>
<gene>
    <name evidence="8" type="ORF">H9950_12080</name>
</gene>
<keyword evidence="3 7" id="KW-0862">Zinc</keyword>
<keyword evidence="5" id="KW-0238">DNA-binding</keyword>
<organism evidence="8 9">
    <name type="scientific">Candidatus Bacteroides avicola</name>
    <dbReference type="NCBI Taxonomy" id="2838468"/>
    <lineage>
        <taxon>Bacteria</taxon>
        <taxon>Pseudomonadati</taxon>
        <taxon>Bacteroidota</taxon>
        <taxon>Bacteroidia</taxon>
        <taxon>Bacteroidales</taxon>
        <taxon>Bacteroidaceae</taxon>
        <taxon>Bacteroides</taxon>
    </lineage>
</organism>
<dbReference type="GO" id="GO:1900376">
    <property type="term" value="P:regulation of secondary metabolite biosynthetic process"/>
    <property type="evidence" value="ECO:0007669"/>
    <property type="project" value="TreeGrafter"/>
</dbReference>
<evidence type="ECO:0000313" key="9">
    <source>
        <dbReference type="Proteomes" id="UP000823862"/>
    </source>
</evidence>
<dbReference type="GO" id="GO:0000976">
    <property type="term" value="F:transcription cis-regulatory region binding"/>
    <property type="evidence" value="ECO:0007669"/>
    <property type="project" value="TreeGrafter"/>
</dbReference>
<dbReference type="PANTHER" id="PTHR33202:SF8">
    <property type="entry name" value="PEROXIDE-RESPONSIVE REPRESSOR PERR"/>
    <property type="match status" value="1"/>
</dbReference>
<dbReference type="GO" id="GO:0008270">
    <property type="term" value="F:zinc ion binding"/>
    <property type="evidence" value="ECO:0007669"/>
    <property type="project" value="TreeGrafter"/>
</dbReference>
<reference evidence="8" key="2">
    <citation type="submission" date="2021-04" db="EMBL/GenBank/DDBJ databases">
        <authorList>
            <person name="Gilroy R."/>
        </authorList>
    </citation>
    <scope>NUCLEOTIDE SEQUENCE</scope>
    <source>
        <strain evidence="8">ChiHjej12B11-9795</strain>
    </source>
</reference>
<comment type="caution">
    <text evidence="8">The sequence shown here is derived from an EMBL/GenBank/DDBJ whole genome shotgun (WGS) entry which is preliminary data.</text>
</comment>
<dbReference type="InterPro" id="IPR036388">
    <property type="entry name" value="WH-like_DNA-bd_sf"/>
</dbReference>
<keyword evidence="6" id="KW-0804">Transcription</keyword>
<dbReference type="PANTHER" id="PTHR33202">
    <property type="entry name" value="ZINC UPTAKE REGULATION PROTEIN"/>
    <property type="match status" value="1"/>
</dbReference>
<dbReference type="AlphaFoldDB" id="A0A9D2HZT2"/>
<evidence type="ECO:0000256" key="3">
    <source>
        <dbReference type="ARBA" id="ARBA00022833"/>
    </source>
</evidence>
<dbReference type="InterPro" id="IPR002481">
    <property type="entry name" value="FUR"/>
</dbReference>
<sequence length="146" mass="16637">MDVIERLQTHHVKPSVQRIAIMGYLMEHRTHPTVDEIYVALSPSIPTLSKTTVYNTLKLLSEHGAIQTLTIDGRNTCYDAVTTPHAHFLCKCCGQIYDLAPTPSDSHPGEMEREGHQIQEIHHYYKGICKQCIEEKRLNRINSLTN</sequence>
<evidence type="ECO:0000256" key="2">
    <source>
        <dbReference type="ARBA" id="ARBA00022491"/>
    </source>
</evidence>
<dbReference type="CDD" id="cd07153">
    <property type="entry name" value="Fur_like"/>
    <property type="match status" value="1"/>
</dbReference>
<dbReference type="GO" id="GO:0003700">
    <property type="term" value="F:DNA-binding transcription factor activity"/>
    <property type="evidence" value="ECO:0007669"/>
    <property type="project" value="InterPro"/>
</dbReference>
<keyword evidence="2" id="KW-0678">Repressor</keyword>
<evidence type="ECO:0000313" key="8">
    <source>
        <dbReference type="EMBL" id="HJA86902.1"/>
    </source>
</evidence>
<dbReference type="InterPro" id="IPR043135">
    <property type="entry name" value="Fur_C"/>
</dbReference>
<feature type="binding site" evidence="7">
    <location>
        <position position="129"/>
    </location>
    <ligand>
        <name>Zn(2+)</name>
        <dbReference type="ChEBI" id="CHEBI:29105"/>
    </ligand>
</feature>
<dbReference type="Proteomes" id="UP000823862">
    <property type="component" value="Unassembled WGS sequence"/>
</dbReference>
<dbReference type="SUPFAM" id="SSF46785">
    <property type="entry name" value="Winged helix' DNA-binding domain"/>
    <property type="match status" value="1"/>
</dbReference>
<dbReference type="InterPro" id="IPR036390">
    <property type="entry name" value="WH_DNA-bd_sf"/>
</dbReference>
<dbReference type="EMBL" id="DWZI01000061">
    <property type="protein sequence ID" value="HJA86902.1"/>
    <property type="molecule type" value="Genomic_DNA"/>
</dbReference>
<evidence type="ECO:0000256" key="7">
    <source>
        <dbReference type="PIRSR" id="PIRSR602481-1"/>
    </source>
</evidence>
<comment type="similarity">
    <text evidence="1">Belongs to the Fur family.</text>
</comment>
<evidence type="ECO:0000256" key="5">
    <source>
        <dbReference type="ARBA" id="ARBA00023125"/>
    </source>
</evidence>
<reference evidence="8" key="1">
    <citation type="journal article" date="2021" name="PeerJ">
        <title>Extensive microbial diversity within the chicken gut microbiome revealed by metagenomics and culture.</title>
        <authorList>
            <person name="Gilroy R."/>
            <person name="Ravi A."/>
            <person name="Getino M."/>
            <person name="Pursley I."/>
            <person name="Horton D.L."/>
            <person name="Alikhan N.F."/>
            <person name="Baker D."/>
            <person name="Gharbi K."/>
            <person name="Hall N."/>
            <person name="Watson M."/>
            <person name="Adriaenssens E.M."/>
            <person name="Foster-Nyarko E."/>
            <person name="Jarju S."/>
            <person name="Secka A."/>
            <person name="Antonio M."/>
            <person name="Oren A."/>
            <person name="Chaudhuri R.R."/>
            <person name="La Ragione R."/>
            <person name="Hildebrand F."/>
            <person name="Pallen M.J."/>
        </authorList>
    </citation>
    <scope>NUCLEOTIDE SEQUENCE</scope>
    <source>
        <strain evidence="8">ChiHjej12B11-9795</strain>
    </source>
</reference>
<comment type="cofactor">
    <cofactor evidence="7">
        <name>Zn(2+)</name>
        <dbReference type="ChEBI" id="CHEBI:29105"/>
    </cofactor>
    <text evidence="7">Binds 1 zinc ion per subunit.</text>
</comment>